<accession>A0A0B1YWD5</accession>
<evidence type="ECO:0000259" key="3">
    <source>
        <dbReference type="Pfam" id="PF17481"/>
    </source>
</evidence>
<organism evidence="5 6">
    <name type="scientific">Pseudomonas frederiksbergensis</name>
    <dbReference type="NCBI Taxonomy" id="104087"/>
    <lineage>
        <taxon>Bacteria</taxon>
        <taxon>Pseudomonadati</taxon>
        <taxon>Pseudomonadota</taxon>
        <taxon>Gammaproteobacteria</taxon>
        <taxon>Pseudomonadales</taxon>
        <taxon>Pseudomonadaceae</taxon>
        <taxon>Pseudomonas</taxon>
    </lineage>
</organism>
<reference evidence="6" key="1">
    <citation type="submission" date="2015-03" db="EMBL/GenBank/DDBJ databases">
        <title>Pseudomonas frederiksbergensis hydrocarbon degrader.</title>
        <authorList>
            <person name="Brown L.M."/>
            <person name="Ruiz O.N."/>
            <person name="Mueller S."/>
            <person name="Gunasekera T.S."/>
        </authorList>
    </citation>
    <scope>NUCLEOTIDE SEQUENCE [LARGE SCALE GENOMIC DNA]</scope>
    <source>
        <strain evidence="6">SI8</strain>
    </source>
</reference>
<dbReference type="InterPro" id="IPR007067">
    <property type="entry name" value="Tail_sheath"/>
</dbReference>
<evidence type="ECO:0000256" key="1">
    <source>
        <dbReference type="ARBA" id="ARBA00008005"/>
    </source>
</evidence>
<evidence type="ECO:0000259" key="2">
    <source>
        <dbReference type="Pfam" id="PF04984"/>
    </source>
</evidence>
<feature type="domain" description="Tail sheath protein subtilisin-like" evidence="2">
    <location>
        <begin position="207"/>
        <end position="367"/>
    </location>
</feature>
<dbReference type="InterPro" id="IPR035089">
    <property type="entry name" value="Phage_sheath_subtilisin"/>
</dbReference>
<dbReference type="Pfam" id="PF17482">
    <property type="entry name" value="Phage_sheath_1C"/>
    <property type="match status" value="1"/>
</dbReference>
<evidence type="ECO:0000313" key="5">
    <source>
        <dbReference type="EMBL" id="KHK61243.1"/>
    </source>
</evidence>
<dbReference type="AlphaFoldDB" id="A0A0B1YWD5"/>
<gene>
    <name evidence="5" type="ORF">JZ00_29705</name>
</gene>
<proteinExistence type="inferred from homology"/>
<protein>
    <recommendedName>
        <fullName evidence="7">Phage tail protein</fullName>
    </recommendedName>
</protein>
<comment type="similarity">
    <text evidence="1">Belongs to the myoviridae tail sheath protein family.</text>
</comment>
<feature type="domain" description="Phage tail sheath protein-like beta-sandwich" evidence="3">
    <location>
        <begin position="101"/>
        <end position="198"/>
    </location>
</feature>
<dbReference type="PIRSF" id="PIRSF007349">
    <property type="entry name" value="Tsp_L"/>
    <property type="match status" value="1"/>
</dbReference>
<evidence type="ECO:0008006" key="7">
    <source>
        <dbReference type="Google" id="ProtNLM"/>
    </source>
</evidence>
<dbReference type="InterPro" id="IPR020287">
    <property type="entry name" value="Tail_sheath_C"/>
</dbReference>
<dbReference type="EMBL" id="JQGJ01000041">
    <property type="protein sequence ID" value="KHK61243.1"/>
    <property type="molecule type" value="Genomic_DNA"/>
</dbReference>
<dbReference type="Pfam" id="PF04984">
    <property type="entry name" value="Phage_sheath_1"/>
    <property type="match status" value="1"/>
</dbReference>
<evidence type="ECO:0000259" key="4">
    <source>
        <dbReference type="Pfam" id="PF17482"/>
    </source>
</evidence>
<sequence length="490" mass="52193">MTIGMDTIPGAGALRKPGVYSEIDNSKAVRGPQPVSFRRLLIGQKLASGPAAANTLIRITSPAQADTQFGKGSMLAGMVRAAMAIDTYTELQVLPVVDNVAGAAATATLAFTGPATASGTIELMIAGRRVSVGVISGDAATAIATAVVAAITAADDMPVTATAATGTVTLTSRHKGEAGNTLNARVNYYTGQTLPAGVAVTISDFAGGSGNPDLGAALAALGDEWFQVWGLPYSDAATLATVKTELNSRFAWDREIEAHAFTAARGTQGSLGALGDAHNNQHLVIMMANDEPMPAYEKAAETMAIAALYAAIDPARPIQNLQYAWCLAPSAADKFTNQERNLLLFDGIATSKVNNDGTMVVERLITTYKTNTAGGSDISYLDSETLFTLMYIRHDWRDYILRKYPRHKLANDGTRYGIGQPVVTPVLMKAEAVSKFREWERLGLVENMADFKANLIGERNESDPNRMDVLLPPDLVNQLRIVANKIQFRL</sequence>
<dbReference type="Proteomes" id="UP000030949">
    <property type="component" value="Unassembled WGS sequence"/>
</dbReference>
<dbReference type="OrthoDB" id="5442644at2"/>
<dbReference type="InterPro" id="IPR035326">
    <property type="entry name" value="Beta_sandwich_Seath"/>
</dbReference>
<evidence type="ECO:0000313" key="6">
    <source>
        <dbReference type="Proteomes" id="UP000030949"/>
    </source>
</evidence>
<dbReference type="Pfam" id="PF17481">
    <property type="entry name" value="Phage_sheath_domII"/>
    <property type="match status" value="1"/>
</dbReference>
<feature type="domain" description="Tail sheath protein C-terminal" evidence="4">
    <location>
        <begin position="377"/>
        <end position="489"/>
    </location>
</feature>
<name>A0A0B1YWD5_9PSED</name>
<comment type="caution">
    <text evidence="5">The sequence shown here is derived from an EMBL/GenBank/DDBJ whole genome shotgun (WGS) entry which is preliminary data.</text>
</comment>